<dbReference type="GO" id="GO:0052689">
    <property type="term" value="F:carboxylic ester hydrolase activity"/>
    <property type="evidence" value="ECO:0007669"/>
    <property type="project" value="UniProtKB-KW"/>
</dbReference>
<dbReference type="Gene3D" id="3.40.50.1820">
    <property type="entry name" value="alpha/beta hydrolase"/>
    <property type="match status" value="1"/>
</dbReference>
<evidence type="ECO:0000256" key="4">
    <source>
        <dbReference type="ARBA" id="ARBA00023157"/>
    </source>
</evidence>
<sequence>MDTDRTTRGRRRDASSGRLVVAGCVAVLTAGAVAAVPGTVASAGADCPALYALGVQGTGESSPDAAPTTDTGMLSTVFRPLLANAGDIVAREYIPYEASFGGATSGGSAPYAQSVAGGLDRLRDRAREITQRCSSTRLALVGYSQGANVVSMFAQDIGSGGTGVPADRVAAVALFADPTRNPGASVFPGAPDKQRPDPAPGTSGGAVAAIPVVTQSPVAGGGIGPQRDLAANFGSLTGRVATFCVPADLACDAPDNAPVLRAVANIAGQSELSGGDPVASLSSIAQALAFTAIKTATAVVNEDIQGQSLSELSITPKKSLSRRIAEASDPRTPVDVNAAVRALMKVGTIGLNAVVTVARTMLTPSNIAELTAVGLSDPAVALALFGQKLAGAVVQLVPPATSNRLVQQAFQVVTDNVTDNSDLLNTATWVRYWDTIQRHTAYGSTPVAANGETAVQYVADWFAAAAKDIAGAGQAVGK</sequence>
<dbReference type="EMBL" id="CP046172">
    <property type="protein sequence ID" value="QIS13948.1"/>
    <property type="molecule type" value="Genomic_DNA"/>
</dbReference>
<comment type="similarity">
    <text evidence="1">Belongs to the cutinase family.</text>
</comment>
<keyword evidence="6" id="KW-0732">Signal</keyword>
<evidence type="ECO:0000313" key="7">
    <source>
        <dbReference type="EMBL" id="QIS13948.1"/>
    </source>
</evidence>
<protein>
    <submittedName>
        <fullName evidence="7">Cutinase family protein</fullName>
    </submittedName>
</protein>
<dbReference type="PANTHER" id="PTHR33630:SF9">
    <property type="entry name" value="CUTINASE 4"/>
    <property type="match status" value="1"/>
</dbReference>
<proteinExistence type="inferred from homology"/>
<dbReference type="SUPFAM" id="SSF53474">
    <property type="entry name" value="alpha/beta-Hydrolases"/>
    <property type="match status" value="1"/>
</dbReference>
<evidence type="ECO:0000256" key="5">
    <source>
        <dbReference type="SAM" id="MobiDB-lite"/>
    </source>
</evidence>
<evidence type="ECO:0000256" key="3">
    <source>
        <dbReference type="ARBA" id="ARBA00022801"/>
    </source>
</evidence>
<keyword evidence="3" id="KW-0378">Hydrolase</keyword>
<evidence type="ECO:0000256" key="1">
    <source>
        <dbReference type="ARBA" id="ARBA00007534"/>
    </source>
</evidence>
<organism evidence="7 8">
    <name type="scientific">Nocardia arthritidis</name>
    <dbReference type="NCBI Taxonomy" id="228602"/>
    <lineage>
        <taxon>Bacteria</taxon>
        <taxon>Bacillati</taxon>
        <taxon>Actinomycetota</taxon>
        <taxon>Actinomycetes</taxon>
        <taxon>Mycobacteriales</taxon>
        <taxon>Nocardiaceae</taxon>
        <taxon>Nocardia</taxon>
    </lineage>
</organism>
<keyword evidence="8" id="KW-1185">Reference proteome</keyword>
<evidence type="ECO:0000256" key="2">
    <source>
        <dbReference type="ARBA" id="ARBA00022487"/>
    </source>
</evidence>
<dbReference type="InterPro" id="IPR029058">
    <property type="entry name" value="AB_hydrolase_fold"/>
</dbReference>
<dbReference type="AlphaFoldDB" id="A0A6G9YL71"/>
<evidence type="ECO:0000256" key="6">
    <source>
        <dbReference type="SAM" id="SignalP"/>
    </source>
</evidence>
<evidence type="ECO:0000313" key="8">
    <source>
        <dbReference type="Proteomes" id="UP000503540"/>
    </source>
</evidence>
<reference evidence="7 8" key="1">
    <citation type="journal article" date="2019" name="ACS Chem. Biol.">
        <title>Identification and Mobilization of a Cryptic Antibiotic Biosynthesis Gene Locus from a Human-Pathogenic Nocardia Isolate.</title>
        <authorList>
            <person name="Herisse M."/>
            <person name="Ishida K."/>
            <person name="Porter J.L."/>
            <person name="Howden B."/>
            <person name="Hertweck C."/>
            <person name="Stinear T.P."/>
            <person name="Pidot S.J."/>
        </authorList>
    </citation>
    <scope>NUCLEOTIDE SEQUENCE [LARGE SCALE GENOMIC DNA]</scope>
    <source>
        <strain evidence="7 8">AUSMDU00012717</strain>
    </source>
</reference>
<dbReference type="PANTHER" id="PTHR33630">
    <property type="entry name" value="CUTINASE RV1984C-RELATED-RELATED"/>
    <property type="match status" value="1"/>
</dbReference>
<accession>A0A6G9YL71</accession>
<dbReference type="Pfam" id="PF01083">
    <property type="entry name" value="Cutinase"/>
    <property type="match status" value="1"/>
</dbReference>
<keyword evidence="4" id="KW-1015">Disulfide bond</keyword>
<name>A0A6G9YL71_9NOCA</name>
<feature type="chain" id="PRO_5038633797" evidence="6">
    <location>
        <begin position="35"/>
        <end position="478"/>
    </location>
</feature>
<dbReference type="KEGG" id="nah:F5544_30525"/>
<feature type="region of interest" description="Disordered" evidence="5">
    <location>
        <begin position="183"/>
        <end position="204"/>
    </location>
</feature>
<feature type="signal peptide" evidence="6">
    <location>
        <begin position="1"/>
        <end position="34"/>
    </location>
</feature>
<dbReference type="InterPro" id="IPR000675">
    <property type="entry name" value="Cutinase/axe"/>
</dbReference>
<dbReference type="Proteomes" id="UP000503540">
    <property type="component" value="Chromosome"/>
</dbReference>
<keyword evidence="2" id="KW-0719">Serine esterase</keyword>
<gene>
    <name evidence="7" type="ORF">F5544_30525</name>
</gene>
<dbReference type="SMART" id="SM01110">
    <property type="entry name" value="Cutinase"/>
    <property type="match status" value="1"/>
</dbReference>